<feature type="domain" description="Transposase IS200-like" evidence="1">
    <location>
        <begin position="20"/>
        <end position="182"/>
    </location>
</feature>
<proteinExistence type="predicted"/>
<dbReference type="InterPro" id="IPR036515">
    <property type="entry name" value="Transposase_17_sf"/>
</dbReference>
<dbReference type="InterPro" id="IPR052715">
    <property type="entry name" value="RAYT_transposase"/>
</dbReference>
<name>A0A3R9MZC7_9BACT</name>
<dbReference type="RefSeq" id="WP_125428515.1">
    <property type="nucleotide sequence ID" value="NZ_RWIS01000004.1"/>
</dbReference>
<protein>
    <submittedName>
        <fullName evidence="2">Transposase</fullName>
    </submittedName>
</protein>
<dbReference type="GO" id="GO:0006313">
    <property type="term" value="P:DNA transposition"/>
    <property type="evidence" value="ECO:0007669"/>
    <property type="project" value="InterPro"/>
</dbReference>
<dbReference type="OrthoDB" id="9794403at2"/>
<dbReference type="SMART" id="SM01321">
    <property type="entry name" value="Y1_Tnp"/>
    <property type="match status" value="1"/>
</dbReference>
<dbReference type="Gene3D" id="3.30.70.1290">
    <property type="entry name" value="Transposase IS200-like"/>
    <property type="match status" value="1"/>
</dbReference>
<dbReference type="InterPro" id="IPR002686">
    <property type="entry name" value="Transposase_17"/>
</dbReference>
<dbReference type="EMBL" id="RWIS01000004">
    <property type="protein sequence ID" value="RSK34570.1"/>
    <property type="molecule type" value="Genomic_DNA"/>
</dbReference>
<dbReference type="PANTHER" id="PTHR36966:SF1">
    <property type="entry name" value="REP-ASSOCIATED TYROSINE TRANSPOSASE"/>
    <property type="match status" value="1"/>
</dbReference>
<evidence type="ECO:0000313" key="3">
    <source>
        <dbReference type="Proteomes" id="UP000280066"/>
    </source>
</evidence>
<dbReference type="Pfam" id="PF01797">
    <property type="entry name" value="Y1_Tnp"/>
    <property type="match status" value="1"/>
</dbReference>
<dbReference type="GO" id="GO:0004803">
    <property type="term" value="F:transposase activity"/>
    <property type="evidence" value="ECO:0007669"/>
    <property type="project" value="InterPro"/>
</dbReference>
<dbReference type="AlphaFoldDB" id="A0A3R9MZC7"/>
<evidence type="ECO:0000259" key="1">
    <source>
        <dbReference type="SMART" id="SM01321"/>
    </source>
</evidence>
<organism evidence="2 3">
    <name type="scientific">Hymenobacter metallilatus</name>
    <dbReference type="NCBI Taxonomy" id="2493666"/>
    <lineage>
        <taxon>Bacteria</taxon>
        <taxon>Pseudomonadati</taxon>
        <taxon>Bacteroidota</taxon>
        <taxon>Cytophagia</taxon>
        <taxon>Cytophagales</taxon>
        <taxon>Hymenobacteraceae</taxon>
        <taxon>Hymenobacter</taxon>
    </lineage>
</organism>
<accession>A0A3R9MZC7</accession>
<keyword evidence="3" id="KW-1185">Reference proteome</keyword>
<reference evidence="2 3" key="1">
    <citation type="submission" date="2018-12" db="EMBL/GenBank/DDBJ databases">
        <authorList>
            <person name="Feng G."/>
            <person name="Zhu H."/>
        </authorList>
    </citation>
    <scope>NUCLEOTIDE SEQUENCE [LARGE SCALE GENOMIC DNA]</scope>
    <source>
        <strain evidence="2 3">9PBR-2</strain>
    </source>
</reference>
<dbReference type="NCBIfam" id="NF047646">
    <property type="entry name" value="REP_Tyr_transpos"/>
    <property type="match status" value="1"/>
</dbReference>
<comment type="caution">
    <text evidence="2">The sequence shown here is derived from an EMBL/GenBank/DDBJ whole genome shotgun (WGS) entry which is preliminary data.</text>
</comment>
<evidence type="ECO:0000313" key="2">
    <source>
        <dbReference type="EMBL" id="RSK34570.1"/>
    </source>
</evidence>
<dbReference type="Proteomes" id="UP000280066">
    <property type="component" value="Unassembled WGS sequence"/>
</dbReference>
<gene>
    <name evidence="2" type="ORF">EI290_08050</name>
</gene>
<dbReference type="PANTHER" id="PTHR36966">
    <property type="entry name" value="REP-ASSOCIATED TYROSINE TRANSPOSASE"/>
    <property type="match status" value="1"/>
</dbReference>
<dbReference type="GO" id="GO:0043565">
    <property type="term" value="F:sequence-specific DNA binding"/>
    <property type="evidence" value="ECO:0007669"/>
    <property type="project" value="TreeGrafter"/>
</dbReference>
<dbReference type="SUPFAM" id="SSF143422">
    <property type="entry name" value="Transposase IS200-like"/>
    <property type="match status" value="1"/>
</dbReference>
<sequence length="201" mass="23313">MAFTPADPAFYQRNLPHMLPPGGSVFITIRLAGSLPAAVVEQLREQWQSLATDEASEEESYARQKRYFGRFDRLLDAQAYGPTWLRQPAIATLVQNALQHYNGRCYELLCYCLMPNHVHVLLRLPDDAPPLLRTLQSFKSYTATQANKLLQRTGQFWQRESYDHLVRNTTEFDNIIRYILENPVKAGLVSDWEQWPYSFCQ</sequence>